<evidence type="ECO:0000313" key="2">
    <source>
        <dbReference type="Proteomes" id="UP000235584"/>
    </source>
</evidence>
<dbReference type="AlphaFoldDB" id="A0A2K9NTM0"/>
<dbReference type="KEGG" id="bsto:C0V70_12165"/>
<sequence>MSSAVVFQIQSILIYSMMVFGILKRKNRKIHVPTMTAVLIWDVILILQIELSRGAVEKASKAIVNPMLLNIHVSFAVLSVVFYILLVITGRKLLAGENQIRGRHRLFGWTAFALRTLTLITSFFAVAPK</sequence>
<keyword evidence="2" id="KW-1185">Reference proteome</keyword>
<dbReference type="OrthoDB" id="5294501at2"/>
<protein>
    <submittedName>
        <fullName evidence="1">Uncharacterized protein</fullName>
    </submittedName>
</protein>
<dbReference type="Proteomes" id="UP000235584">
    <property type="component" value="Chromosome"/>
</dbReference>
<reference evidence="1 2" key="1">
    <citation type="submission" date="2018-01" db="EMBL/GenBank/DDBJ databases">
        <title>Complete genome sequence of Bacteriovorax stolpii DSM12778.</title>
        <authorList>
            <person name="Tang B."/>
            <person name="Chang J."/>
        </authorList>
    </citation>
    <scope>NUCLEOTIDE SEQUENCE [LARGE SCALE GENOMIC DNA]</scope>
    <source>
        <strain evidence="1 2">DSM 12778</strain>
    </source>
</reference>
<accession>A0A2K9NTM0</accession>
<organism evidence="1 2">
    <name type="scientific">Bacteriovorax stolpii</name>
    <name type="common">Bdellovibrio stolpii</name>
    <dbReference type="NCBI Taxonomy" id="960"/>
    <lineage>
        <taxon>Bacteria</taxon>
        <taxon>Pseudomonadati</taxon>
        <taxon>Bdellovibrionota</taxon>
        <taxon>Bacteriovoracia</taxon>
        <taxon>Bacteriovoracales</taxon>
        <taxon>Bacteriovoracaceae</taxon>
        <taxon>Bacteriovorax</taxon>
    </lineage>
</organism>
<dbReference type="RefSeq" id="WP_102244133.1">
    <property type="nucleotide sequence ID" value="NZ_CP025704.1"/>
</dbReference>
<name>A0A2K9NTM0_BACTC</name>
<evidence type="ECO:0000313" key="1">
    <source>
        <dbReference type="EMBL" id="AUN98842.1"/>
    </source>
</evidence>
<dbReference type="EMBL" id="CP025704">
    <property type="protein sequence ID" value="AUN98842.1"/>
    <property type="molecule type" value="Genomic_DNA"/>
</dbReference>
<gene>
    <name evidence="1" type="ORF">C0V70_12165</name>
</gene>
<proteinExistence type="predicted"/>